<gene>
    <name evidence="2" type="ORF">SCHPADRAFT_510154</name>
</gene>
<dbReference type="InParanoid" id="A0A0H2RG98"/>
<evidence type="ECO:0000313" key="2">
    <source>
        <dbReference type="EMBL" id="KLO10582.1"/>
    </source>
</evidence>
<sequence>MTPMSNDDEPDSSPSEPSRSTSNSRPALLMIHRAHASSPVLFLRSLFSRRIVHVDADYMTTKGKLAYSIRTTKVDGQKVTSLFRHSSSSRNASRGSSESMTSNPPQNDLNLKPVASISWAKRGSDLKESVLSYQHPDTDYALSLTTQSER</sequence>
<evidence type="ECO:0000313" key="3">
    <source>
        <dbReference type="Proteomes" id="UP000053477"/>
    </source>
</evidence>
<protein>
    <submittedName>
        <fullName evidence="2">Uncharacterized protein</fullName>
    </submittedName>
</protein>
<reference evidence="2 3" key="1">
    <citation type="submission" date="2015-04" db="EMBL/GenBank/DDBJ databases">
        <title>Complete genome sequence of Schizopora paradoxa KUC8140, a cosmopolitan wood degrader in East Asia.</title>
        <authorList>
            <consortium name="DOE Joint Genome Institute"/>
            <person name="Min B."/>
            <person name="Park H."/>
            <person name="Jang Y."/>
            <person name="Kim J.-J."/>
            <person name="Kim K.H."/>
            <person name="Pangilinan J."/>
            <person name="Lipzen A."/>
            <person name="Riley R."/>
            <person name="Grigoriev I.V."/>
            <person name="Spatafora J.W."/>
            <person name="Choi I.-G."/>
        </authorList>
    </citation>
    <scope>NUCLEOTIDE SEQUENCE [LARGE SCALE GENOMIC DNA]</scope>
    <source>
        <strain evidence="2 3">KUC8140</strain>
    </source>
</reference>
<name>A0A0H2RG98_9AGAM</name>
<proteinExistence type="predicted"/>
<feature type="compositionally biased region" description="Low complexity" evidence="1">
    <location>
        <begin position="81"/>
        <end position="99"/>
    </location>
</feature>
<evidence type="ECO:0000256" key="1">
    <source>
        <dbReference type="SAM" id="MobiDB-lite"/>
    </source>
</evidence>
<dbReference type="AlphaFoldDB" id="A0A0H2RG98"/>
<feature type="region of interest" description="Disordered" evidence="1">
    <location>
        <begin position="80"/>
        <end position="114"/>
    </location>
</feature>
<accession>A0A0H2RG98</accession>
<organism evidence="2 3">
    <name type="scientific">Schizopora paradoxa</name>
    <dbReference type="NCBI Taxonomy" id="27342"/>
    <lineage>
        <taxon>Eukaryota</taxon>
        <taxon>Fungi</taxon>
        <taxon>Dikarya</taxon>
        <taxon>Basidiomycota</taxon>
        <taxon>Agaricomycotina</taxon>
        <taxon>Agaricomycetes</taxon>
        <taxon>Hymenochaetales</taxon>
        <taxon>Schizoporaceae</taxon>
        <taxon>Schizopora</taxon>
    </lineage>
</organism>
<feature type="compositionally biased region" description="Polar residues" evidence="1">
    <location>
        <begin position="100"/>
        <end position="109"/>
    </location>
</feature>
<dbReference type="Proteomes" id="UP000053477">
    <property type="component" value="Unassembled WGS sequence"/>
</dbReference>
<keyword evidence="3" id="KW-1185">Reference proteome</keyword>
<feature type="compositionally biased region" description="Low complexity" evidence="1">
    <location>
        <begin position="12"/>
        <end position="23"/>
    </location>
</feature>
<dbReference type="EMBL" id="KQ086022">
    <property type="protein sequence ID" value="KLO10582.1"/>
    <property type="molecule type" value="Genomic_DNA"/>
</dbReference>
<feature type="compositionally biased region" description="Acidic residues" evidence="1">
    <location>
        <begin position="1"/>
        <end position="11"/>
    </location>
</feature>
<feature type="region of interest" description="Disordered" evidence="1">
    <location>
        <begin position="1"/>
        <end position="23"/>
    </location>
</feature>